<sequence>MVKETNTEGNYKTYEYDIDDNITDVTYPSYTSSDVKGLKFTYNSDKWLQKIEAKVGVGHKLLREYNYLNDGKVASIKDYRDFANGSKSTYTLRSFDYDSFGRAVGITYTDSGKEEVLEKYEYTYNKNNHIMSEYLYNNYTSTTQRDEDSPSTIVDELREYEYDKLGRLTETNISDNVSNSISSTVYTYDKVGNRVKEVKDGKTTFYYIILG</sequence>
<name>A0ABZ3F8J1_9FIRM</name>
<reference evidence="1 2" key="1">
    <citation type="submission" date="2024-04" db="EMBL/GenBank/DDBJ databases">
        <title>Isolation and characterization of novel acetogenic strains of the genera Terrisporobacter and Acetoanaerobium.</title>
        <authorList>
            <person name="Boeer T."/>
            <person name="Schueler M.A."/>
            <person name="Lueschen A."/>
            <person name="Eysell L."/>
            <person name="Droege J."/>
            <person name="Heinemann M."/>
            <person name="Engelhardt L."/>
            <person name="Basen M."/>
            <person name="Daniel R."/>
        </authorList>
    </citation>
    <scope>NUCLEOTIDE SEQUENCE [LARGE SCALE GENOMIC DNA]</scope>
    <source>
        <strain evidence="1 2">ELB</strain>
    </source>
</reference>
<evidence type="ECO:0008006" key="3">
    <source>
        <dbReference type="Google" id="ProtNLM"/>
    </source>
</evidence>
<dbReference type="Proteomes" id="UP001477947">
    <property type="component" value="Chromosome"/>
</dbReference>
<proteinExistence type="predicted"/>
<protein>
    <recommendedName>
        <fullName evidence="3">YD repeat-containing protein</fullName>
    </recommendedName>
</protein>
<keyword evidence="2" id="KW-1185">Reference proteome</keyword>
<dbReference type="RefSeq" id="WP_343338279.1">
    <property type="nucleotide sequence ID" value="NZ_CP154622.1"/>
</dbReference>
<organism evidence="1 2">
    <name type="scientific">Terrisporobacter petrolearius</name>
    <dbReference type="NCBI Taxonomy" id="1460447"/>
    <lineage>
        <taxon>Bacteria</taxon>
        <taxon>Bacillati</taxon>
        <taxon>Bacillota</taxon>
        <taxon>Clostridia</taxon>
        <taxon>Peptostreptococcales</taxon>
        <taxon>Peptostreptococcaceae</taxon>
        <taxon>Terrisporobacter</taxon>
    </lineage>
</organism>
<evidence type="ECO:0000313" key="2">
    <source>
        <dbReference type="Proteomes" id="UP001477947"/>
    </source>
</evidence>
<dbReference type="Gene3D" id="2.180.10.10">
    <property type="entry name" value="RHS repeat-associated core"/>
    <property type="match status" value="1"/>
</dbReference>
<gene>
    <name evidence="1" type="ORF">TPELB_04140</name>
</gene>
<evidence type="ECO:0000313" key="1">
    <source>
        <dbReference type="EMBL" id="XAM40113.1"/>
    </source>
</evidence>
<dbReference type="EMBL" id="CP154622">
    <property type="protein sequence ID" value="XAM40113.1"/>
    <property type="molecule type" value="Genomic_DNA"/>
</dbReference>
<accession>A0ABZ3F8J1</accession>